<sequence>MRRGSKDETAGDKPRHQSRTKSANRDDETVIRNCGLGWIKQRTWCRKQRKGSRGVEMPEGGALVPEFGKWDVKNPESEDFTGKFKRVQEDKHNGPGKSPVELGTPTSSFTTQGNQNTDDSAKVCMSNNLLSFFSFFLQQA</sequence>
<reference evidence="1 2" key="1">
    <citation type="journal article" date="2021" name="Hortic Res">
        <title>High-quality reference genome and annotation aids understanding of berry development for evergreen blueberry (Vaccinium darrowii).</title>
        <authorList>
            <person name="Yu J."/>
            <person name="Hulse-Kemp A.M."/>
            <person name="Babiker E."/>
            <person name="Staton M."/>
        </authorList>
    </citation>
    <scope>NUCLEOTIDE SEQUENCE [LARGE SCALE GENOMIC DNA]</scope>
    <source>
        <strain evidence="2">cv. NJ 8807/NJ 8810</strain>
        <tissue evidence="1">Young leaf</tissue>
    </source>
</reference>
<protein>
    <submittedName>
        <fullName evidence="1">Uncharacterized protein</fullName>
    </submittedName>
</protein>
<evidence type="ECO:0000313" key="2">
    <source>
        <dbReference type="Proteomes" id="UP000828048"/>
    </source>
</evidence>
<organism evidence="1 2">
    <name type="scientific">Vaccinium darrowii</name>
    <dbReference type="NCBI Taxonomy" id="229202"/>
    <lineage>
        <taxon>Eukaryota</taxon>
        <taxon>Viridiplantae</taxon>
        <taxon>Streptophyta</taxon>
        <taxon>Embryophyta</taxon>
        <taxon>Tracheophyta</taxon>
        <taxon>Spermatophyta</taxon>
        <taxon>Magnoliopsida</taxon>
        <taxon>eudicotyledons</taxon>
        <taxon>Gunneridae</taxon>
        <taxon>Pentapetalae</taxon>
        <taxon>asterids</taxon>
        <taxon>Ericales</taxon>
        <taxon>Ericaceae</taxon>
        <taxon>Vaccinioideae</taxon>
        <taxon>Vaccinieae</taxon>
        <taxon>Vaccinium</taxon>
    </lineage>
</organism>
<gene>
    <name evidence="1" type="ORF">Vadar_006416</name>
</gene>
<accession>A0ACB7X8I2</accession>
<evidence type="ECO:0000313" key="1">
    <source>
        <dbReference type="EMBL" id="KAH7836851.1"/>
    </source>
</evidence>
<dbReference type="EMBL" id="CM037156">
    <property type="protein sequence ID" value="KAH7836851.1"/>
    <property type="molecule type" value="Genomic_DNA"/>
</dbReference>
<name>A0ACB7X8I2_9ERIC</name>
<comment type="caution">
    <text evidence="1">The sequence shown here is derived from an EMBL/GenBank/DDBJ whole genome shotgun (WGS) entry which is preliminary data.</text>
</comment>
<keyword evidence="2" id="KW-1185">Reference proteome</keyword>
<proteinExistence type="predicted"/>
<dbReference type="Proteomes" id="UP000828048">
    <property type="component" value="Chromosome 6"/>
</dbReference>